<comment type="caution">
    <text evidence="4">The sequence shown here is derived from an EMBL/GenBank/DDBJ whole genome shotgun (WGS) entry which is preliminary data.</text>
</comment>
<keyword evidence="2" id="KW-0808">Transferase</keyword>
<evidence type="ECO:0000256" key="2">
    <source>
        <dbReference type="ARBA" id="ARBA00022679"/>
    </source>
</evidence>
<gene>
    <name evidence="4" type="ORF">IFM89_010215</name>
</gene>
<feature type="region of interest" description="Disordered" evidence="3">
    <location>
        <begin position="1"/>
        <end position="32"/>
    </location>
</feature>
<dbReference type="PANTHER" id="PTHR31147:SF66">
    <property type="entry name" value="OS05G0315700 PROTEIN"/>
    <property type="match status" value="1"/>
</dbReference>
<dbReference type="OrthoDB" id="844122at2759"/>
<dbReference type="Gene3D" id="3.30.559.10">
    <property type="entry name" value="Chloramphenicol acetyltransferase-like domain"/>
    <property type="match status" value="1"/>
</dbReference>
<comment type="similarity">
    <text evidence="1">Belongs to the plant acyltransferase family.</text>
</comment>
<accession>A0A835GX44</accession>
<organism evidence="4 5">
    <name type="scientific">Coptis chinensis</name>
    <dbReference type="NCBI Taxonomy" id="261450"/>
    <lineage>
        <taxon>Eukaryota</taxon>
        <taxon>Viridiplantae</taxon>
        <taxon>Streptophyta</taxon>
        <taxon>Embryophyta</taxon>
        <taxon>Tracheophyta</taxon>
        <taxon>Spermatophyta</taxon>
        <taxon>Magnoliopsida</taxon>
        <taxon>Ranunculales</taxon>
        <taxon>Ranunculaceae</taxon>
        <taxon>Coptidoideae</taxon>
        <taxon>Coptis</taxon>
    </lineage>
</organism>
<evidence type="ECO:0000256" key="3">
    <source>
        <dbReference type="SAM" id="MobiDB-lite"/>
    </source>
</evidence>
<keyword evidence="5" id="KW-1185">Reference proteome</keyword>
<reference evidence="4 5" key="1">
    <citation type="submission" date="2020-10" db="EMBL/GenBank/DDBJ databases">
        <title>The Coptis chinensis genome and diversification of protoberbering-type alkaloids.</title>
        <authorList>
            <person name="Wang B."/>
            <person name="Shu S."/>
            <person name="Song C."/>
            <person name="Liu Y."/>
        </authorList>
    </citation>
    <scope>NUCLEOTIDE SEQUENCE [LARGE SCALE GENOMIC DNA]</scope>
    <source>
        <strain evidence="4">HL-2020</strain>
        <tissue evidence="4">Leaf</tissue>
    </source>
</reference>
<dbReference type="PANTHER" id="PTHR31147">
    <property type="entry name" value="ACYL TRANSFERASE 4"/>
    <property type="match status" value="1"/>
</dbReference>
<dbReference type="InterPro" id="IPR050898">
    <property type="entry name" value="Plant_acyltransferase"/>
</dbReference>
<evidence type="ECO:0000256" key="1">
    <source>
        <dbReference type="ARBA" id="ARBA00009861"/>
    </source>
</evidence>
<dbReference type="Proteomes" id="UP000631114">
    <property type="component" value="Unassembled WGS sequence"/>
</dbReference>
<dbReference type="Pfam" id="PF02458">
    <property type="entry name" value="Transferase"/>
    <property type="match status" value="1"/>
</dbReference>
<dbReference type="AlphaFoldDB" id="A0A835GX44"/>
<dbReference type="EMBL" id="JADFTS010000009">
    <property type="protein sequence ID" value="KAF9588456.1"/>
    <property type="molecule type" value="Genomic_DNA"/>
</dbReference>
<proteinExistence type="inferred from homology"/>
<dbReference type="GO" id="GO:0016740">
    <property type="term" value="F:transferase activity"/>
    <property type="evidence" value="ECO:0007669"/>
    <property type="project" value="UniProtKB-KW"/>
</dbReference>
<protein>
    <submittedName>
        <fullName evidence="4">Uncharacterized protein</fullName>
    </submittedName>
</protein>
<sequence length="120" mass="13575">MASRSSHAHGNAILVRLHSRKNQRSEPELLAPAKPTPYECKALSDIDDQHGLRFQIPNLHFYRNSKGMQGRDPVKVIKEATAKTLVYYYPFAGRLREGPNDKLIVECTGEGILFIEPVQM</sequence>
<evidence type="ECO:0000313" key="5">
    <source>
        <dbReference type="Proteomes" id="UP000631114"/>
    </source>
</evidence>
<dbReference type="InterPro" id="IPR023213">
    <property type="entry name" value="CAT-like_dom_sf"/>
</dbReference>
<evidence type="ECO:0000313" key="4">
    <source>
        <dbReference type="EMBL" id="KAF9588456.1"/>
    </source>
</evidence>
<name>A0A835GX44_9MAGN</name>